<evidence type="ECO:0000256" key="2">
    <source>
        <dbReference type="ARBA" id="ARBA00006228"/>
    </source>
</evidence>
<dbReference type="NCBIfam" id="NF006520">
    <property type="entry name" value="PRK08965.1-4"/>
    <property type="match status" value="1"/>
</dbReference>
<feature type="transmembrane region" description="Helical" evidence="7">
    <location>
        <begin position="7"/>
        <end position="24"/>
    </location>
</feature>
<name>A0A926GFK5_9RHOB</name>
<feature type="transmembrane region" description="Helical" evidence="7">
    <location>
        <begin position="30"/>
        <end position="47"/>
    </location>
</feature>
<gene>
    <name evidence="8" type="ORF">H4P12_11825</name>
</gene>
<keyword evidence="5 7" id="KW-1133">Transmembrane helix</keyword>
<dbReference type="RefSeq" id="WP_187793865.1">
    <property type="nucleotide sequence ID" value="NZ_JACOQL010000003.1"/>
</dbReference>
<dbReference type="Proteomes" id="UP000608594">
    <property type="component" value="Unassembled WGS sequence"/>
</dbReference>
<dbReference type="InterPro" id="IPR002758">
    <property type="entry name" value="Cation_antiport_E"/>
</dbReference>
<comment type="caution">
    <text evidence="8">The sequence shown here is derived from an EMBL/GenBank/DDBJ whole genome shotgun (WGS) entry which is preliminary data.</text>
</comment>
<dbReference type="AlphaFoldDB" id="A0A926GFK5"/>
<evidence type="ECO:0000256" key="5">
    <source>
        <dbReference type="ARBA" id="ARBA00022989"/>
    </source>
</evidence>
<evidence type="ECO:0000313" key="9">
    <source>
        <dbReference type="Proteomes" id="UP000608594"/>
    </source>
</evidence>
<evidence type="ECO:0000313" key="8">
    <source>
        <dbReference type="EMBL" id="MBC9247382.1"/>
    </source>
</evidence>
<keyword evidence="9" id="KW-1185">Reference proteome</keyword>
<evidence type="ECO:0000256" key="3">
    <source>
        <dbReference type="ARBA" id="ARBA00022475"/>
    </source>
</evidence>
<dbReference type="Pfam" id="PF01899">
    <property type="entry name" value="MNHE"/>
    <property type="match status" value="1"/>
</dbReference>
<keyword evidence="3" id="KW-1003">Cell membrane</keyword>
<sequence length="161" mass="18129">MIRLIPHPLLSVCLVVIWMMLTAFSPGHFLLGSAIALFAGWAMAALHPPSIHIRRWSVIPKLIWTLFFDILQSNADVAKLILTNGRNNRRSAFIFIDLKLKNPNALAALAIIVSSTPGTAWVEYSSASNRLILHIFDATRADHYHHVLSDVYEPMLMEIFE</sequence>
<dbReference type="PANTHER" id="PTHR34584">
    <property type="entry name" value="NA(+)/H(+) ANTIPORTER SUBUNIT E1"/>
    <property type="match status" value="1"/>
</dbReference>
<evidence type="ECO:0000256" key="7">
    <source>
        <dbReference type="SAM" id="Phobius"/>
    </source>
</evidence>
<proteinExistence type="inferred from homology"/>
<protein>
    <submittedName>
        <fullName evidence="8">Na+/H+ antiporter subunit E</fullName>
    </submittedName>
</protein>
<reference evidence="8" key="1">
    <citation type="submission" date="2020-08" db="EMBL/GenBank/DDBJ databases">
        <title>Paracoccus amoyensis sp. nov., isolated from the surface seawater at coast of Xiamen, Fujian.</title>
        <authorList>
            <person name="Lyu L."/>
        </authorList>
    </citation>
    <scope>NUCLEOTIDE SEQUENCE</scope>
    <source>
        <strain evidence="8">11-3</strain>
    </source>
</reference>
<keyword evidence="4 7" id="KW-0812">Transmembrane</keyword>
<organism evidence="8 9">
    <name type="scientific">Paracoccus amoyensis</name>
    <dbReference type="NCBI Taxonomy" id="2760093"/>
    <lineage>
        <taxon>Bacteria</taxon>
        <taxon>Pseudomonadati</taxon>
        <taxon>Pseudomonadota</taxon>
        <taxon>Alphaproteobacteria</taxon>
        <taxon>Rhodobacterales</taxon>
        <taxon>Paracoccaceae</taxon>
        <taxon>Paracoccus</taxon>
    </lineage>
</organism>
<dbReference type="GO" id="GO:0005886">
    <property type="term" value="C:plasma membrane"/>
    <property type="evidence" value="ECO:0007669"/>
    <property type="project" value="UniProtKB-SubCell"/>
</dbReference>
<evidence type="ECO:0000256" key="4">
    <source>
        <dbReference type="ARBA" id="ARBA00022692"/>
    </source>
</evidence>
<evidence type="ECO:0000256" key="6">
    <source>
        <dbReference type="ARBA" id="ARBA00023136"/>
    </source>
</evidence>
<accession>A0A926GFK5</accession>
<dbReference type="PANTHER" id="PTHR34584:SF1">
    <property type="entry name" value="NA(+)_H(+) ANTIPORTER SUBUNIT E1"/>
    <property type="match status" value="1"/>
</dbReference>
<comment type="similarity">
    <text evidence="2">Belongs to the CPA3 antiporters (TC 2.A.63) subunit E family.</text>
</comment>
<comment type="subcellular location">
    <subcellularLocation>
        <location evidence="1">Cell membrane</location>
        <topology evidence="1">Multi-pass membrane protein</topology>
    </subcellularLocation>
</comment>
<dbReference type="GO" id="GO:0008324">
    <property type="term" value="F:monoatomic cation transmembrane transporter activity"/>
    <property type="evidence" value="ECO:0007669"/>
    <property type="project" value="InterPro"/>
</dbReference>
<dbReference type="EMBL" id="JACOQL010000003">
    <property type="protein sequence ID" value="MBC9247382.1"/>
    <property type="molecule type" value="Genomic_DNA"/>
</dbReference>
<keyword evidence="6 7" id="KW-0472">Membrane</keyword>
<evidence type="ECO:0000256" key="1">
    <source>
        <dbReference type="ARBA" id="ARBA00004651"/>
    </source>
</evidence>